<dbReference type="Gene3D" id="1.20.1560.10">
    <property type="entry name" value="ABC transporter type 1, transmembrane domain"/>
    <property type="match status" value="1"/>
</dbReference>
<dbReference type="Gene3D" id="3.40.50.300">
    <property type="entry name" value="P-loop containing nucleotide triphosphate hydrolases"/>
    <property type="match status" value="1"/>
</dbReference>
<feature type="domain" description="ABC transmembrane type-1" evidence="7">
    <location>
        <begin position="19"/>
        <end position="307"/>
    </location>
</feature>
<dbReference type="CDD" id="cd18584">
    <property type="entry name" value="ABC_6TM_AarD_CydD"/>
    <property type="match status" value="1"/>
</dbReference>
<dbReference type="InterPro" id="IPR036640">
    <property type="entry name" value="ABC1_TM_sf"/>
</dbReference>
<dbReference type="InterPro" id="IPR003593">
    <property type="entry name" value="AAA+_ATPase"/>
</dbReference>
<dbReference type="PANTHER" id="PTHR24221:SF590">
    <property type="entry name" value="COMPONENT LINKED WITH THE ASSEMBLY OF CYTOCHROME' TRANSPORT TRANSMEMBRANE ATP-BINDING PROTEIN ABC TRANSPORTER CYDD-RELATED"/>
    <property type="match status" value="1"/>
</dbReference>
<evidence type="ECO:0000256" key="5">
    <source>
        <dbReference type="SAM" id="MobiDB-lite"/>
    </source>
</evidence>
<dbReference type="InterPro" id="IPR027417">
    <property type="entry name" value="P-loop_NTPase"/>
</dbReference>
<evidence type="ECO:0000313" key="8">
    <source>
        <dbReference type="EMBL" id="MCF6773997.1"/>
    </source>
</evidence>
<feature type="transmembrane region" description="Helical" evidence="6">
    <location>
        <begin position="139"/>
        <end position="160"/>
    </location>
</feature>
<dbReference type="Pfam" id="PF00664">
    <property type="entry name" value="ABC_membrane"/>
    <property type="match status" value="1"/>
</dbReference>
<evidence type="ECO:0000256" key="2">
    <source>
        <dbReference type="ARBA" id="ARBA00022692"/>
    </source>
</evidence>
<dbReference type="SUPFAM" id="SSF90123">
    <property type="entry name" value="ABC transporter transmembrane region"/>
    <property type="match status" value="1"/>
</dbReference>
<reference evidence="8 9" key="1">
    <citation type="submission" date="2022-01" db="EMBL/GenBank/DDBJ databases">
        <title>Identification and Characterization of Corynebacterium sp.</title>
        <authorList>
            <person name="Luo Q."/>
            <person name="Qu P."/>
            <person name="Chen Q."/>
        </authorList>
    </citation>
    <scope>NUCLEOTIDE SEQUENCE [LARGE SCALE GENOMIC DNA]</scope>
    <source>
        <strain evidence="8 9">MC-12</strain>
    </source>
</reference>
<feature type="compositionally biased region" description="Polar residues" evidence="5">
    <location>
        <begin position="430"/>
        <end position="439"/>
    </location>
</feature>
<evidence type="ECO:0000256" key="3">
    <source>
        <dbReference type="ARBA" id="ARBA00022989"/>
    </source>
</evidence>
<dbReference type="GeneID" id="92727040"/>
<accession>A0ABS9HLW7</accession>
<protein>
    <submittedName>
        <fullName evidence="8">ABC transporter ATP-binding protein/permease</fullName>
    </submittedName>
</protein>
<comment type="caution">
    <text evidence="8">The sequence shown here is derived from an EMBL/GenBank/DDBJ whole genome shotgun (WGS) entry which is preliminary data.</text>
</comment>
<dbReference type="RefSeq" id="WP_046203450.1">
    <property type="nucleotide sequence ID" value="NZ_JAGSOA010000002.1"/>
</dbReference>
<dbReference type="EMBL" id="JAKJKU010000002">
    <property type="protein sequence ID" value="MCF6773997.1"/>
    <property type="molecule type" value="Genomic_DNA"/>
</dbReference>
<dbReference type="CDD" id="cd00267">
    <property type="entry name" value="ABC_ATPase"/>
    <property type="match status" value="1"/>
</dbReference>
<keyword evidence="2 6" id="KW-0812">Transmembrane</keyword>
<keyword evidence="3 6" id="KW-1133">Transmembrane helix</keyword>
<evidence type="ECO:0000256" key="1">
    <source>
        <dbReference type="ARBA" id="ARBA00004651"/>
    </source>
</evidence>
<feature type="transmembrane region" description="Helical" evidence="6">
    <location>
        <begin position="166"/>
        <end position="185"/>
    </location>
</feature>
<dbReference type="InterPro" id="IPR011527">
    <property type="entry name" value="ABC1_TM_dom"/>
</dbReference>
<keyword evidence="4 6" id="KW-0472">Membrane</keyword>
<feature type="transmembrane region" description="Helical" evidence="6">
    <location>
        <begin position="271"/>
        <end position="292"/>
    </location>
</feature>
<sequence length="512" mass="55461">MHIFQLAHLSSRARWWVYVSAFLSVVDTVLTVVSGIAVGTLIARAVEPVNRHETMSHHLPSEYPYALFGWLALVVVLRVLVSWARTRLGDAAADSVVSTLRRRLIDHLAHEDPHRVNRSYWHTILTHGLDSFRPYITGFLPAAMASALSTPLVLVAIAWLDFPSALWAAGTIPLIPFFMWLVGTLTQSRTERKLKDLSRLNDQLVDLVAGLPTLVAHGRQHDPEHEVRRLASTHKRSTMDVLKLAFLSTFVLEFIATLSVALVAVNIGFRLLGGHISLATGLAILIIVPEVYSPLRDVGTRFHAAQGGITALNAVRTELNSPSPPRPLLPDCDHVSGGGLEVVLDNYSCEGRDGIRPHALSARARPGNLTVLAGPNGSGKSTALMAVLGLGSGSGTAGVCGPDGALPREEVWKNTAFLPQRPVLTEGTMGDTSHLSLGQRQKESFRRSVPGKKLLVLDEPTAHLDEQSAQEMIKDLADLSARGATVLVASHDPLMCEAADRVYDVEAIDHDG</sequence>
<dbReference type="Proteomes" id="UP001200604">
    <property type="component" value="Unassembled WGS sequence"/>
</dbReference>
<dbReference type="SMART" id="SM00382">
    <property type="entry name" value="AAA"/>
    <property type="match status" value="1"/>
</dbReference>
<keyword evidence="9" id="KW-1185">Reference proteome</keyword>
<evidence type="ECO:0000256" key="6">
    <source>
        <dbReference type="SAM" id="Phobius"/>
    </source>
</evidence>
<feature type="transmembrane region" description="Helical" evidence="6">
    <location>
        <begin position="244"/>
        <end position="265"/>
    </location>
</feature>
<evidence type="ECO:0000313" key="9">
    <source>
        <dbReference type="Proteomes" id="UP001200604"/>
    </source>
</evidence>
<dbReference type="InterPro" id="IPR039421">
    <property type="entry name" value="Type_1_exporter"/>
</dbReference>
<feature type="region of interest" description="Disordered" evidence="5">
    <location>
        <begin position="424"/>
        <end position="446"/>
    </location>
</feature>
<name>A0ABS9HLW7_9CORY</name>
<keyword evidence="8" id="KW-0067">ATP-binding</keyword>
<proteinExistence type="predicted"/>
<feature type="transmembrane region" description="Helical" evidence="6">
    <location>
        <begin position="15"/>
        <end position="43"/>
    </location>
</feature>
<dbReference type="PANTHER" id="PTHR24221">
    <property type="entry name" value="ATP-BINDING CASSETTE SUB-FAMILY B"/>
    <property type="match status" value="1"/>
</dbReference>
<gene>
    <name evidence="8" type="ORF">L3H44_06180</name>
</gene>
<organism evidence="8 9">
    <name type="scientific">Corynebacterium parakroppenstedtii</name>
    <dbReference type="NCBI Taxonomy" id="2828363"/>
    <lineage>
        <taxon>Bacteria</taxon>
        <taxon>Bacillati</taxon>
        <taxon>Actinomycetota</taxon>
        <taxon>Actinomycetes</taxon>
        <taxon>Mycobacteriales</taxon>
        <taxon>Corynebacteriaceae</taxon>
        <taxon>Corynebacterium</taxon>
    </lineage>
</organism>
<dbReference type="SUPFAM" id="SSF52540">
    <property type="entry name" value="P-loop containing nucleoside triphosphate hydrolases"/>
    <property type="match status" value="1"/>
</dbReference>
<dbReference type="PROSITE" id="PS50929">
    <property type="entry name" value="ABC_TM1F"/>
    <property type="match status" value="1"/>
</dbReference>
<dbReference type="GO" id="GO:0005524">
    <property type="term" value="F:ATP binding"/>
    <property type="evidence" value="ECO:0007669"/>
    <property type="project" value="UniProtKB-KW"/>
</dbReference>
<feature type="transmembrane region" description="Helical" evidence="6">
    <location>
        <begin position="63"/>
        <end position="81"/>
    </location>
</feature>
<comment type="subcellular location">
    <subcellularLocation>
        <location evidence="1">Cell membrane</location>
        <topology evidence="1">Multi-pass membrane protein</topology>
    </subcellularLocation>
</comment>
<keyword evidence="8" id="KW-0547">Nucleotide-binding</keyword>
<evidence type="ECO:0000259" key="7">
    <source>
        <dbReference type="PROSITE" id="PS50929"/>
    </source>
</evidence>
<evidence type="ECO:0000256" key="4">
    <source>
        <dbReference type="ARBA" id="ARBA00023136"/>
    </source>
</evidence>